<accession>A0A502CHZ9</accession>
<keyword evidence="1 2" id="KW-0808">Transferase</keyword>
<dbReference type="PANTHER" id="PTHR12788">
    <property type="entry name" value="PROTEIN-TYROSINE SULFOTRANSFERASE 2"/>
    <property type="match status" value="1"/>
</dbReference>
<sequence>MSVSTRPPTLRRDPLNIVDLETRLDQQLQRPRVTNLGTVRQAATAWSQAVWSVAESAGPPTLTASEIEHAFAIARRPVFVFGVHRSGTTLVRDLLDHHPALSVLPAEGTMLTNFAWHLKRLEPDGWLRFLGCEWLRRLANPINQHPYWLLGRSSAEGSPYVEFARALLAWWPLVETRLGPRTTSWPLVAIALAYAHCTTGFRTAHPVERWVEKTPTNERFLARLMAEFPEARLLHVVRHPFAVYASSLQAVRNSGHPSSDESRILRQMRLSYREAASRSARPASDSYLLVRYEDLLEDTAGSVRRMASFLGIQPLPVMMQPTANGIPTPSNSSFDSNKVAGKLNRRPADGVFNALTRRDHERLSAMLADDAEKLGYPLTPLSALRRQLWQIRIHAGWMADRFGTRWVRFFSPRRRP</sequence>
<keyword evidence="3" id="KW-1185">Reference proteome</keyword>
<reference evidence="2 3" key="1">
    <citation type="journal article" date="2019" name="Environ. Microbiol.">
        <title>Species interactions and distinct microbial communities in high Arctic permafrost affected cryosols are associated with the CH4 and CO2 gas fluxes.</title>
        <authorList>
            <person name="Altshuler I."/>
            <person name="Hamel J."/>
            <person name="Turney S."/>
            <person name="Magnuson E."/>
            <person name="Levesque R."/>
            <person name="Greer C."/>
            <person name="Whyte L.G."/>
        </authorList>
    </citation>
    <scope>NUCLEOTIDE SEQUENCE [LARGE SCALE GENOMIC DNA]</scope>
    <source>
        <strain evidence="2 3">S13Y</strain>
    </source>
</reference>
<dbReference type="SUPFAM" id="SSF52540">
    <property type="entry name" value="P-loop containing nucleoside triphosphate hydrolases"/>
    <property type="match status" value="1"/>
</dbReference>
<comment type="caution">
    <text evidence="2">The sequence shown here is derived from an EMBL/GenBank/DDBJ whole genome shotgun (WGS) entry which is preliminary data.</text>
</comment>
<dbReference type="Gene3D" id="3.40.50.300">
    <property type="entry name" value="P-loop containing nucleotide triphosphate hydrolases"/>
    <property type="match status" value="1"/>
</dbReference>
<dbReference type="EMBL" id="RCZO01000001">
    <property type="protein sequence ID" value="TPG11396.1"/>
    <property type="molecule type" value="Genomic_DNA"/>
</dbReference>
<protein>
    <submittedName>
        <fullName evidence="2">Sulfotransferase</fullName>
    </submittedName>
</protein>
<proteinExistence type="predicted"/>
<name>A0A502CHZ9_9GAMM</name>
<dbReference type="GO" id="GO:0008476">
    <property type="term" value="F:protein-tyrosine sulfotransferase activity"/>
    <property type="evidence" value="ECO:0007669"/>
    <property type="project" value="InterPro"/>
</dbReference>
<evidence type="ECO:0000313" key="2">
    <source>
        <dbReference type="EMBL" id="TPG11396.1"/>
    </source>
</evidence>
<dbReference type="Proteomes" id="UP000319486">
    <property type="component" value="Unassembled WGS sequence"/>
</dbReference>
<dbReference type="InterPro" id="IPR027417">
    <property type="entry name" value="P-loop_NTPase"/>
</dbReference>
<evidence type="ECO:0000256" key="1">
    <source>
        <dbReference type="ARBA" id="ARBA00022679"/>
    </source>
</evidence>
<evidence type="ECO:0000313" key="3">
    <source>
        <dbReference type="Proteomes" id="UP000319486"/>
    </source>
</evidence>
<dbReference type="InterPro" id="IPR026634">
    <property type="entry name" value="TPST-like"/>
</dbReference>
<dbReference type="AlphaFoldDB" id="A0A502CHZ9"/>
<organism evidence="2 3">
    <name type="scientific">Rhodanobacter glycinis</name>
    <dbReference type="NCBI Taxonomy" id="582702"/>
    <lineage>
        <taxon>Bacteria</taxon>
        <taxon>Pseudomonadati</taxon>
        <taxon>Pseudomonadota</taxon>
        <taxon>Gammaproteobacteria</taxon>
        <taxon>Lysobacterales</taxon>
        <taxon>Rhodanobacteraceae</taxon>
        <taxon>Rhodanobacter</taxon>
    </lineage>
</organism>
<dbReference type="PANTHER" id="PTHR12788:SF10">
    <property type="entry name" value="PROTEIN-TYROSINE SULFOTRANSFERASE"/>
    <property type="match status" value="1"/>
</dbReference>
<gene>
    <name evidence="2" type="ORF">EAH88_02380</name>
</gene>
<dbReference type="Pfam" id="PF13469">
    <property type="entry name" value="Sulfotransfer_3"/>
    <property type="match status" value="1"/>
</dbReference>